<dbReference type="WBParaSite" id="L893_g24855.t1">
    <property type="protein sequence ID" value="L893_g24855.t1"/>
    <property type="gene ID" value="L893_g24855"/>
</dbReference>
<keyword evidence="1" id="KW-1185">Reference proteome</keyword>
<evidence type="ECO:0000313" key="1">
    <source>
        <dbReference type="Proteomes" id="UP000095287"/>
    </source>
</evidence>
<accession>A0A1I7ZBI7</accession>
<dbReference type="Proteomes" id="UP000095287">
    <property type="component" value="Unplaced"/>
</dbReference>
<evidence type="ECO:0000313" key="2">
    <source>
        <dbReference type="WBParaSite" id="L893_g24855.t1"/>
    </source>
</evidence>
<protein>
    <submittedName>
        <fullName evidence="2">Uncharacterized protein</fullName>
    </submittedName>
</protein>
<proteinExistence type="predicted"/>
<dbReference type="AlphaFoldDB" id="A0A1I7ZBI7"/>
<organism evidence="1 2">
    <name type="scientific">Steinernema glaseri</name>
    <dbReference type="NCBI Taxonomy" id="37863"/>
    <lineage>
        <taxon>Eukaryota</taxon>
        <taxon>Metazoa</taxon>
        <taxon>Ecdysozoa</taxon>
        <taxon>Nematoda</taxon>
        <taxon>Chromadorea</taxon>
        <taxon>Rhabditida</taxon>
        <taxon>Tylenchina</taxon>
        <taxon>Panagrolaimomorpha</taxon>
        <taxon>Strongyloidoidea</taxon>
        <taxon>Steinernematidae</taxon>
        <taxon>Steinernema</taxon>
    </lineage>
</organism>
<reference evidence="2" key="1">
    <citation type="submission" date="2016-11" db="UniProtKB">
        <authorList>
            <consortium name="WormBaseParasite"/>
        </authorList>
    </citation>
    <scope>IDENTIFICATION</scope>
</reference>
<name>A0A1I7ZBI7_9BILA</name>
<sequence length="90" mass="9617">MSRITSIAGLGRPPLVVMQIECDDSGLAAFIQFPKCKLDLRRVPGAQVSAPFGPPGTPPFHPSTGDFLSTEATLPLVNYIQSSCLTRAFL</sequence>